<organism evidence="8 9">
    <name type="scientific">Streptomyces mexicanus</name>
    <dbReference type="NCBI Taxonomy" id="178566"/>
    <lineage>
        <taxon>Bacteria</taxon>
        <taxon>Bacillati</taxon>
        <taxon>Actinomycetota</taxon>
        <taxon>Actinomycetes</taxon>
        <taxon>Kitasatosporales</taxon>
        <taxon>Streptomycetaceae</taxon>
        <taxon>Streptomyces</taxon>
    </lineage>
</organism>
<dbReference type="OrthoDB" id="8594609at2"/>
<dbReference type="GO" id="GO:0000162">
    <property type="term" value="P:L-tryptophan biosynthetic process"/>
    <property type="evidence" value="ECO:0007669"/>
    <property type="project" value="TreeGrafter"/>
</dbReference>
<keyword evidence="2" id="KW-0315">Glutamine amidotransferase</keyword>
<gene>
    <name evidence="8" type="ORF">H1R13_20385</name>
</gene>
<dbReference type="InterPro" id="IPR006221">
    <property type="entry name" value="TrpG/PapA_dom"/>
</dbReference>
<dbReference type="RefSeq" id="WP_159664534.1">
    <property type="nucleotide sequence ID" value="NZ_JACMHY010000008.1"/>
</dbReference>
<comment type="catalytic activity">
    <reaction evidence="4">
        <text>chorismate + L-glutamine = anthranilate + pyruvate + L-glutamate + H(+)</text>
        <dbReference type="Rhea" id="RHEA:21732"/>
        <dbReference type="ChEBI" id="CHEBI:15361"/>
        <dbReference type="ChEBI" id="CHEBI:15378"/>
        <dbReference type="ChEBI" id="CHEBI:16567"/>
        <dbReference type="ChEBI" id="CHEBI:29748"/>
        <dbReference type="ChEBI" id="CHEBI:29985"/>
        <dbReference type="ChEBI" id="CHEBI:58359"/>
        <dbReference type="EC" id="4.1.3.27"/>
    </reaction>
</comment>
<dbReference type="SUPFAM" id="SSF52317">
    <property type="entry name" value="Class I glutamine amidotransferase-like"/>
    <property type="match status" value="1"/>
</dbReference>
<evidence type="ECO:0000256" key="4">
    <source>
        <dbReference type="ARBA" id="ARBA00047683"/>
    </source>
</evidence>
<dbReference type="Gene3D" id="3.60.120.10">
    <property type="entry name" value="Anthranilate synthase"/>
    <property type="match status" value="1"/>
</dbReference>
<dbReference type="SUPFAM" id="SSF56322">
    <property type="entry name" value="ADC synthase"/>
    <property type="match status" value="1"/>
</dbReference>
<evidence type="ECO:0000256" key="5">
    <source>
        <dbReference type="SAM" id="MobiDB-lite"/>
    </source>
</evidence>
<dbReference type="EC" id="4.1.3.27" evidence="1"/>
<dbReference type="PANTHER" id="PTHR11236">
    <property type="entry name" value="AMINOBENZOATE/ANTHRANILATE SYNTHASE"/>
    <property type="match status" value="1"/>
</dbReference>
<dbReference type="AlphaFoldDB" id="A0A7X1I642"/>
<dbReference type="InterPro" id="IPR017926">
    <property type="entry name" value="GATASE"/>
</dbReference>
<dbReference type="GO" id="GO:0004049">
    <property type="term" value="F:anthranilate synthase activity"/>
    <property type="evidence" value="ECO:0007669"/>
    <property type="project" value="UniProtKB-EC"/>
</dbReference>
<feature type="domain" description="Glutamine amidotransferase" evidence="6">
    <location>
        <begin position="444"/>
        <end position="626"/>
    </location>
</feature>
<keyword evidence="9" id="KW-1185">Reference proteome</keyword>
<evidence type="ECO:0000256" key="1">
    <source>
        <dbReference type="ARBA" id="ARBA00012266"/>
    </source>
</evidence>
<proteinExistence type="predicted"/>
<dbReference type="Gene3D" id="3.40.50.880">
    <property type="match status" value="1"/>
</dbReference>
<sequence>MDLAQLLHDPRPFALLRRRTPGHDHDVVELLVGPVRTHERLADLPEECLALVPFRQIRERGFDVRDDGTPLTALVPEERHVIPLREALAQLPAHDVRVTGGGFDVGDEEYARIVERVLREEIGAGEGANFVIRRTYEGEIPGFARADALALFRRLLEGERGAYWTFVVHTGEQDGPEGPSSHGRGHGTGGRTLVGASPEVHVRMSGGTVVMNPISGTYRYPAEGPTPEHLLEFLADGKEIEELSMVVDEELKMMCTVGDMGGVVVGPRLKEMAHLAHTEYELRGRSSLDVREVLRQTMFAATVTGSPVQNACRVIERYESGGRGYYAGALALLGRDSGGAQTLDSPILIRTADIDAAGRLRVAVGATLVRGSDPASEVAETHAKAAGVLAALGVRPARPRGKRDVPRLADDPRVRAALDGRRASLAPFWLRMQERTGALAGHALVVDAEDTFTAMLAHVLRSAGLEVTVRRYDEPGLRGAVLAHEGPVVLGPGPGDPSDLADPKMRLLRELAAQLIREHRHGVLGVCLGHELIAAELGLEIVRKDVPYQGAQTQIDLFGRAETVGFYNSFVARCDEEAAGELAAHGIEVSRAANGEVHALRGPGFAGVQFHPESVLSLNGAAVVREMIGQLDRTTV</sequence>
<dbReference type="Pfam" id="PF00425">
    <property type="entry name" value="Chorismate_bind"/>
    <property type="match status" value="1"/>
</dbReference>
<dbReference type="Proteomes" id="UP000517694">
    <property type="component" value="Unassembled WGS sequence"/>
</dbReference>
<accession>A0A7X1I642</accession>
<evidence type="ECO:0000256" key="3">
    <source>
        <dbReference type="ARBA" id="ARBA00023239"/>
    </source>
</evidence>
<evidence type="ECO:0000256" key="2">
    <source>
        <dbReference type="ARBA" id="ARBA00022962"/>
    </source>
</evidence>
<protein>
    <recommendedName>
        <fullName evidence="1">anthranilate synthase</fullName>
        <ecNumber evidence="1">4.1.3.27</ecNumber>
    </recommendedName>
</protein>
<dbReference type="InterPro" id="IPR029062">
    <property type="entry name" value="Class_I_gatase-like"/>
</dbReference>
<dbReference type="CDD" id="cd01743">
    <property type="entry name" value="GATase1_Anthranilate_Synthase"/>
    <property type="match status" value="1"/>
</dbReference>
<dbReference type="PRINTS" id="PR00096">
    <property type="entry name" value="GATASE"/>
</dbReference>
<dbReference type="InterPro" id="IPR015890">
    <property type="entry name" value="Chorismate_C"/>
</dbReference>
<evidence type="ECO:0000313" key="8">
    <source>
        <dbReference type="EMBL" id="MBC2867238.1"/>
    </source>
</evidence>
<evidence type="ECO:0000313" key="9">
    <source>
        <dbReference type="Proteomes" id="UP000517694"/>
    </source>
</evidence>
<evidence type="ECO:0000259" key="6">
    <source>
        <dbReference type="Pfam" id="PF00117"/>
    </source>
</evidence>
<keyword evidence="3" id="KW-0456">Lyase</keyword>
<dbReference type="InterPro" id="IPR005801">
    <property type="entry name" value="ADC_synthase"/>
</dbReference>
<reference evidence="8 9" key="1">
    <citation type="submission" date="2020-08" db="EMBL/GenBank/DDBJ databases">
        <title>Whole-Genome Sequence of French Clinical Streptomyces mexicanus Strain Q0842.</title>
        <authorList>
            <person name="Boxberger M."/>
            <person name="La Scola B."/>
        </authorList>
    </citation>
    <scope>NUCLEOTIDE SEQUENCE [LARGE SCALE GENOMIC DNA]</scope>
    <source>
        <strain evidence="8 9">Marseille-Q0842</strain>
    </source>
</reference>
<feature type="region of interest" description="Disordered" evidence="5">
    <location>
        <begin position="171"/>
        <end position="194"/>
    </location>
</feature>
<dbReference type="Pfam" id="PF00117">
    <property type="entry name" value="GATase"/>
    <property type="match status" value="1"/>
</dbReference>
<comment type="caution">
    <text evidence="8">The sequence shown here is derived from an EMBL/GenBank/DDBJ whole genome shotgun (WGS) entry which is preliminary data.</text>
</comment>
<dbReference type="EMBL" id="JACMHY010000008">
    <property type="protein sequence ID" value="MBC2867238.1"/>
    <property type="molecule type" value="Genomic_DNA"/>
</dbReference>
<dbReference type="PANTHER" id="PTHR11236:SF49">
    <property type="entry name" value="ANTHRANILATE SYNTHASE COMPONENT 1"/>
    <property type="match status" value="1"/>
</dbReference>
<feature type="domain" description="Chorismate-utilising enzyme C-terminal" evidence="7">
    <location>
        <begin position="108"/>
        <end position="384"/>
    </location>
</feature>
<evidence type="ECO:0000259" key="7">
    <source>
        <dbReference type="Pfam" id="PF00425"/>
    </source>
</evidence>
<dbReference type="InterPro" id="IPR019999">
    <property type="entry name" value="Anth_synth_I-like"/>
</dbReference>
<name>A0A7X1I642_9ACTN</name>
<dbReference type="PRINTS" id="PR00097">
    <property type="entry name" value="ANTSNTHASEII"/>
</dbReference>
<dbReference type="PROSITE" id="PS51273">
    <property type="entry name" value="GATASE_TYPE_1"/>
    <property type="match status" value="1"/>
</dbReference>